<proteinExistence type="inferred from homology"/>
<name>A0A2T0FIR4_9ASCO</name>
<comment type="caution">
    <text evidence="12">The sequence shown here is derived from an EMBL/GenBank/DDBJ whole genome shotgun (WGS) entry which is preliminary data.</text>
</comment>
<feature type="transmembrane region" description="Helical" evidence="11">
    <location>
        <begin position="110"/>
        <end position="130"/>
    </location>
</feature>
<evidence type="ECO:0000256" key="10">
    <source>
        <dbReference type="SAM" id="MobiDB-lite"/>
    </source>
</evidence>
<dbReference type="GeneID" id="36516243"/>
<evidence type="ECO:0000256" key="11">
    <source>
        <dbReference type="SAM" id="Phobius"/>
    </source>
</evidence>
<evidence type="ECO:0000313" key="12">
    <source>
        <dbReference type="EMBL" id="PRT54875.1"/>
    </source>
</evidence>
<dbReference type="GO" id="GO:0005459">
    <property type="term" value="F:UDP-galactose transmembrane transporter activity"/>
    <property type="evidence" value="ECO:0007669"/>
    <property type="project" value="TreeGrafter"/>
</dbReference>
<evidence type="ECO:0000256" key="6">
    <source>
        <dbReference type="ARBA" id="ARBA00022824"/>
    </source>
</evidence>
<organism evidence="12 13">
    <name type="scientific">Wickerhamiella sorbophila</name>
    <dbReference type="NCBI Taxonomy" id="45607"/>
    <lineage>
        <taxon>Eukaryota</taxon>
        <taxon>Fungi</taxon>
        <taxon>Dikarya</taxon>
        <taxon>Ascomycota</taxon>
        <taxon>Saccharomycotina</taxon>
        <taxon>Dipodascomycetes</taxon>
        <taxon>Dipodascales</taxon>
        <taxon>Trichomonascaceae</taxon>
        <taxon>Wickerhamiella</taxon>
    </lineage>
</organism>
<dbReference type="SUPFAM" id="SSF103481">
    <property type="entry name" value="Multidrug resistance efflux transporter EmrE"/>
    <property type="match status" value="1"/>
</dbReference>
<sequence>MSVRQRKKSGSEKEAETEGLQPEDSSPGILTLMVCVGGIYASFLTWAVLQERIATTSYGLDNRVFRAAHVINGTQNLLACVSGILFLSYKRWTGDKRAAAPLIPSREVASKYLLVAACQALSSPFAYASLKYVDYLTMLLAKSCKLLPVMAVSLLLYRTHYPAYKYAVVLLITAGVCLFSVMQPSSKQSTSSEIRGIALLGANLFLDGLYNTTQDRMFAKYKMITGAHMMAVLNFITTVLTFGAFLISPEQKSELHWFVKNHPAVLRDIFLFGLCGAIGQIFIFLTLEKFGSLVLVTTTVTRKMMSMLLSVVMFNHRLVGLQWVGVGLVFTGVIGEALWKRLVR</sequence>
<evidence type="ECO:0000256" key="8">
    <source>
        <dbReference type="ARBA" id="ARBA00023136"/>
    </source>
</evidence>
<reference evidence="12 13" key="1">
    <citation type="submission" date="2017-04" db="EMBL/GenBank/DDBJ databases">
        <title>Genome sequencing of [Candida] sorbophila.</title>
        <authorList>
            <person name="Ahn J.O."/>
        </authorList>
    </citation>
    <scope>NUCLEOTIDE SEQUENCE [LARGE SCALE GENOMIC DNA]</scope>
    <source>
        <strain evidence="12 13">DS02</strain>
    </source>
</reference>
<dbReference type="AlphaFoldDB" id="A0A2T0FIR4"/>
<feature type="transmembrane region" description="Helical" evidence="11">
    <location>
        <begin position="269"/>
        <end position="287"/>
    </location>
</feature>
<evidence type="ECO:0000256" key="3">
    <source>
        <dbReference type="ARBA" id="ARBA00022448"/>
    </source>
</evidence>
<feature type="transmembrane region" description="Helical" evidence="11">
    <location>
        <begin position="29"/>
        <end position="49"/>
    </location>
</feature>
<dbReference type="Pfam" id="PF08449">
    <property type="entry name" value="UAA"/>
    <property type="match status" value="1"/>
</dbReference>
<feature type="transmembrane region" description="Helical" evidence="11">
    <location>
        <begin position="231"/>
        <end position="249"/>
    </location>
</feature>
<keyword evidence="5 11" id="KW-0812">Transmembrane</keyword>
<keyword evidence="13" id="KW-1185">Reference proteome</keyword>
<dbReference type="RefSeq" id="XP_024664820.1">
    <property type="nucleotide sequence ID" value="XM_024809052.1"/>
</dbReference>
<dbReference type="GO" id="GO:0005789">
    <property type="term" value="C:endoplasmic reticulum membrane"/>
    <property type="evidence" value="ECO:0007669"/>
    <property type="project" value="UniProtKB-SubCell"/>
</dbReference>
<evidence type="ECO:0000256" key="7">
    <source>
        <dbReference type="ARBA" id="ARBA00022989"/>
    </source>
</evidence>
<dbReference type="GO" id="GO:0000139">
    <property type="term" value="C:Golgi membrane"/>
    <property type="evidence" value="ECO:0007669"/>
    <property type="project" value="TreeGrafter"/>
</dbReference>
<dbReference type="STRING" id="45607.A0A2T0FIR4"/>
<dbReference type="PANTHER" id="PTHR10778">
    <property type="entry name" value="SOLUTE CARRIER FAMILY 35 MEMBER B"/>
    <property type="match status" value="1"/>
</dbReference>
<feature type="transmembrane region" description="Helical" evidence="11">
    <location>
        <begin position="164"/>
        <end position="182"/>
    </location>
</feature>
<feature type="transmembrane region" description="Helical" evidence="11">
    <location>
        <begin position="320"/>
        <end position="339"/>
    </location>
</feature>
<evidence type="ECO:0000256" key="2">
    <source>
        <dbReference type="ARBA" id="ARBA00010694"/>
    </source>
</evidence>
<evidence type="ECO:0000256" key="9">
    <source>
        <dbReference type="ARBA" id="ARBA00041103"/>
    </source>
</evidence>
<comment type="subcellular location">
    <subcellularLocation>
        <location evidence="1">Endoplasmic reticulum membrane</location>
        <topology evidence="1">Multi-pass membrane protein</topology>
    </subcellularLocation>
</comment>
<comment type="similarity">
    <text evidence="2">Belongs to the nucleotide-sugar transporter family. SLC35B subfamily.</text>
</comment>
<dbReference type="EMBL" id="NDIQ01000021">
    <property type="protein sequence ID" value="PRT54875.1"/>
    <property type="molecule type" value="Genomic_DNA"/>
</dbReference>
<evidence type="ECO:0000256" key="4">
    <source>
        <dbReference type="ARBA" id="ARBA00022597"/>
    </source>
</evidence>
<feature type="transmembrane region" description="Helical" evidence="11">
    <location>
        <begin position="136"/>
        <end position="157"/>
    </location>
</feature>
<keyword evidence="3" id="KW-0813">Transport</keyword>
<feature type="transmembrane region" description="Helical" evidence="11">
    <location>
        <begin position="194"/>
        <end position="210"/>
    </location>
</feature>
<feature type="transmembrane region" description="Helical" evidence="11">
    <location>
        <begin position="294"/>
        <end position="314"/>
    </location>
</feature>
<dbReference type="InterPro" id="IPR037185">
    <property type="entry name" value="EmrE-like"/>
</dbReference>
<evidence type="ECO:0000313" key="13">
    <source>
        <dbReference type="Proteomes" id="UP000238350"/>
    </source>
</evidence>
<protein>
    <recommendedName>
        <fullName evidence="9">UDP-galactose transporter homolog 1</fullName>
    </recommendedName>
</protein>
<dbReference type="Proteomes" id="UP000238350">
    <property type="component" value="Unassembled WGS sequence"/>
</dbReference>
<keyword evidence="8 11" id="KW-0472">Membrane</keyword>
<evidence type="ECO:0000256" key="1">
    <source>
        <dbReference type="ARBA" id="ARBA00004477"/>
    </source>
</evidence>
<dbReference type="PANTHER" id="PTHR10778:SF10">
    <property type="entry name" value="SOLUTE CARRIER FAMILY 35 MEMBER B1"/>
    <property type="match status" value="1"/>
</dbReference>
<evidence type="ECO:0000256" key="5">
    <source>
        <dbReference type="ARBA" id="ARBA00022692"/>
    </source>
</evidence>
<keyword evidence="7 11" id="KW-1133">Transmembrane helix</keyword>
<dbReference type="InterPro" id="IPR013657">
    <property type="entry name" value="SCL35B1-4/HUT1"/>
</dbReference>
<gene>
    <name evidence="12" type="ORF">B9G98_02495</name>
</gene>
<feature type="region of interest" description="Disordered" evidence="10">
    <location>
        <begin position="1"/>
        <end position="23"/>
    </location>
</feature>
<keyword evidence="6" id="KW-0256">Endoplasmic reticulum</keyword>
<feature type="transmembrane region" description="Helical" evidence="11">
    <location>
        <begin position="69"/>
        <end position="89"/>
    </location>
</feature>
<keyword evidence="4" id="KW-0762">Sugar transport</keyword>
<accession>A0A2T0FIR4</accession>
<dbReference type="OrthoDB" id="1601at2759"/>
<dbReference type="GO" id="GO:0005460">
    <property type="term" value="F:UDP-glucose transmembrane transporter activity"/>
    <property type="evidence" value="ECO:0007669"/>
    <property type="project" value="TreeGrafter"/>
</dbReference>